<proteinExistence type="predicted"/>
<dbReference type="EMBL" id="QJKB01000001">
    <property type="protein sequence ID" value="PXX47036.1"/>
    <property type="molecule type" value="Genomic_DNA"/>
</dbReference>
<feature type="compositionally biased region" description="Low complexity" evidence="1">
    <location>
        <begin position="2947"/>
        <end position="2959"/>
    </location>
</feature>
<reference evidence="3 4" key="1">
    <citation type="submission" date="2018-05" db="EMBL/GenBank/DDBJ databases">
        <title>Genomic Encyclopedia of Type Strains, Phase IV (KMG-IV): sequencing the most valuable type-strain genomes for metagenomic binning, comparative biology and taxonomic classification.</title>
        <authorList>
            <person name="Goeker M."/>
        </authorList>
    </citation>
    <scope>NUCLEOTIDE SEQUENCE [LARGE SCALE GENOMIC DNA]</scope>
    <source>
        <strain evidence="3 4">DSM 19792</strain>
    </source>
</reference>
<dbReference type="Proteomes" id="UP000247792">
    <property type="component" value="Unassembled WGS sequence"/>
</dbReference>
<evidence type="ECO:0000256" key="1">
    <source>
        <dbReference type="SAM" id="MobiDB-lite"/>
    </source>
</evidence>
<protein>
    <recommendedName>
        <fullName evidence="5">LysM domain-containing protein</fullName>
    </recommendedName>
</protein>
<dbReference type="RefSeq" id="WP_110253454.1">
    <property type="nucleotide sequence ID" value="NZ_QJKB01000001.1"/>
</dbReference>
<keyword evidence="2" id="KW-1133">Transmembrane helix</keyword>
<feature type="transmembrane region" description="Helical" evidence="2">
    <location>
        <begin position="1055"/>
        <end position="1075"/>
    </location>
</feature>
<feature type="transmembrane region" description="Helical" evidence="2">
    <location>
        <begin position="1095"/>
        <end position="1112"/>
    </location>
</feature>
<feature type="compositionally biased region" description="Basic residues" evidence="1">
    <location>
        <begin position="2428"/>
        <end position="2438"/>
    </location>
</feature>
<dbReference type="OrthoDB" id="8248741at2"/>
<keyword evidence="2" id="KW-0812">Transmembrane</keyword>
<keyword evidence="4" id="KW-1185">Reference proteome</keyword>
<evidence type="ECO:0000313" key="4">
    <source>
        <dbReference type="Proteomes" id="UP000247792"/>
    </source>
</evidence>
<evidence type="ECO:0000256" key="2">
    <source>
        <dbReference type="SAM" id="Phobius"/>
    </source>
</evidence>
<comment type="caution">
    <text evidence="3">The sequence shown here is derived from an EMBL/GenBank/DDBJ whole genome shotgun (WGS) entry which is preliminary data.</text>
</comment>
<feature type="region of interest" description="Disordered" evidence="1">
    <location>
        <begin position="2934"/>
        <end position="2961"/>
    </location>
</feature>
<feature type="region of interest" description="Disordered" evidence="1">
    <location>
        <begin position="2413"/>
        <end position="2440"/>
    </location>
</feature>
<name>A0A318JEP4_9BURK</name>
<gene>
    <name evidence="3" type="ORF">DFR42_101612</name>
</gene>
<sequence length="3487" mass="371668">MANIDQALNNLQTAIKTAAGLGTFALDANFLNKGLADPDVKLPEKYDDIIGQAFQIKAASFLIACQPEAVGPVTDGSFTISSAQLPFIGNLLNTAATLVFSSTANATGDSVLVVQILSIPANWSWGSSFPFMGGWPFDQLDLSAVQFIFSTADGVYPWAQNGGTKVFGGARQNLIAQVPLPALAVPMLALFPGLSAPTGNLTLTGALNLGLYDGTTFETGTLMPSGNISASLSNAEFDFAGYLKVSNPSLTLSIPEPAAKPEAGQTERLLWDAETQALLADADNDADSSVDVDLAPTLALTCDLKIEGVDISTYQLAVMLFPNEGQSASYSVALTAGEDGPPLSPAVAISLIGGGGSYFRATPAVLQQFLSSFGLDGMSISGALTAPPSITDITLQLGSVPGLNWQPIPAPTPALSFTITSFFLNWAVSQPFKNPRFTYQFGSTFKLLPTVFKNMDGTDGGQFQIQFNSALLFEAGFDGKASLSDFLNVVSNGAVSLPSTIQAELSNIKLALDGTAQSFEFSSDFEIELSFLTVGNYPILKISGGAVSLSGLSATAPPGNSNVPVTTGSGTAWAGQVSGLLGIGPLQANCVVAYDGQQTPARWNLSAELSQPLEVQEVIKQFFAAGGIYDFPDFLPGDLRILSFAIASTIPTGKPSQALATSYSIDTSFSWKFKFGEQQVFGLDKATIGVKYDGSKPPTQQFSGSATTTWIYSAINLKLTFGYSFQPTAEGPNNILFVTWEGFTASYTTNTQMLSFTMKGWSLGTLIQSLVRTLGDPYFTLPSPWDLLNQISLDGLAINVSLKDGVQNRLSGSYTLSKPLNLGFIIINKLILTRDTDGKVMLALDATVPPLLAGTMGPLIDPSKGQNVQNMPQVPGQGSSYFKVFLLVLGQRVSIYGSPGFDSTAAVIKALQNVPSTTGKDNPVNPGTTQPGQPYYNANSNWLIAAHLGVLQTAGVWAVDLQLVFNDPNLYGMRLALGSPKMGGLAGLIVDILYKKITDDIGLFQIDFTFPDSIRNLNFGAVSVVLPMIGIKIYTNGDFVIDIGFPYNLDFSRSFSFSAIVYGVPVLGSGGVYFGKLSSATATQVPKTELGSFNPVIIFGLGLQIGLGYNFVKGPLKAGFALTVFGIIEGVIATYRPYDSSDNLPAVTGNTASVQESHYFKLKGTVGVIGLLYGEVDLKIISASLLVNITVSVQIVYESYRAIPLSVTASVKISLKVKIDLGIFSFSISVSFSATVSAKFVIGSDSRAPWDKARPLKGQRSHALPASFTHAADTGSYSMPMRLAPVPVKPKLNLYVSPQFTILAPEKATTYQQQQGAFVCLLAMDAPDSTSPDGGSGTSSFELLCKTYFPWLLNLLQSENVFPDQPLQLPDALASTVSRDKLESDMNWLGNSANVAFTIKELLQFLRDGFDIDIQPATQLANATLFPGFDGLILSVPAPDGGSARKTITLETYATANATYRKLVADSLREVAANVASRQGAPEQKLLQDETAESMAAFIFVDVFTLIGRALLQAGIDAFNNYAYPLTSAQSINDILTTLNGYGNLLDVDDIALPNADYKLTTDLPITLSQLSATIQSRDDLNTVAARYTDSTTQRWATTPAQLIIANPDARILRPNISFTVVIGNVVEPYTTTPGDSFGNIASVLQISLTTLSTQSVLYSLADLLLPTGQIAIPDLRYKTASDTLNSIAAAFAISVSSIAQSNRSVPDLFARDEENSHLAVANLDALPVSQIWDAIQTTGAVGQVAAQVARFVTYGLRLPKADGLDLSNEFLYPAQQQEYALYQLTGQQFPVPDAASAYSITLSRADESHDINLDFIKFNNSNETKIDVKLDDAYTLLSSVLSYARSGKFLPSPSCQALPPVDFKPKQFVSSSHAVWNSSDQNRINEITSPNGQVIDLANTQSGSATPYLWSLPQAMLASIQERQATLETVFDEDQYASLLPLLPAYLPRIGNTPPNSSKTVYTDMHSYAYASRVDFQITRLPSSTAPSHDNSATLEAATSMATVYQVLGPSAADAQRLQFLLTAIAALGENLVSGLFLLYNQGGTSEPSLTSQADSEFLAFLTQTNLSTESNPPPSSQALLRAVDDVPQGIANTPSQFIKLLWEQSVVRGGGYYLYWQERASGTGLPASIFDATGTATLSLLVTIAHNTLPAGGRVVPNFVNAFVSNQNIDLQQDVVVLESQLASGDSLALKQAAKQSLSSLGLLYGVSPGRLAAANDDKLLSQDSAIPVTGIVHQLSQADAANPATALDRLAAYYATGMQPPLMTGANIASYNPGVSVAVGNSFVIPAFTYLVGASGPGNTFASMAAYYRLSPEALAAGAAQMKGIFPDGTVLDIETQVLTIQANQDPGNVAFVLERENPDSQQSRLKARANANADDTPASLLYGLYNTLSAGLQTNPYFLSSPYSLPFGPQDYGDDDDSQTDRHASHRTAMHARSARMAQAAENDFEYRQALGYNGKNSKGEMFARINPAPSVGGPGLPSADANPYVGVGTYTSIALRWQDLFGNTTITPFELVPSGYNGALNNMPIPLQYTDRLIGISSWPKTQTTYTFSGTATSPALQILLRMDGNPYTERQDILNDLASYQSIYFQLNQDYTGLGVPGLSGNAVSMSLVNSLLSSPVTELNPSQAQIIRDYVAACTAYLQALLDAEPQANAPLALAPISSLSLPISLAAIVNENLIALDVALVFTRKAELVTPQIAALVDGVSVSSAILPQADNKADTSSYTQFATALETCLQTADWYMKAGNGLTQAGNTERQQTQQIFAVRFGRSAGKGIYFQIAEKAGYYAPLPIAKSLSSNTVSINTYPDNEEQTLSFNGIDQNLWFENCLNAIDKFLSPGFAPAAFILDKINQSKDPLKDGDLGKVLAAKQKLADAISTTVSPILSTSAGDSSTLASAKETMRQQLLNTLGTAFSAGAVVVYGLEQVGGADGNGPSGPPALYGQPTAADGAGTSGSAGKNQNYSLTPARIPLASNAGVLPRLAFNFVSKNVADQAYVALDMNYQITHMEFDRSSIPGIKNYVASQWLGFINGPLVFALGKDTQYIPVMNRALPVPPTANNQTAVASTNNSGTLAPADLAMWDYGFNYIYQQAAQDAIHINVVLNVPGAVQNKTAVKKTDLFGALAEFVTNYPAISADLDNYLVKIDGQTDDEAQVKKATQATNAFQALVNQVADVYAGQFGLFKAAQATGVGSTPITFDALLNSDANGNAQYEIVKLSISGVAATYDSNSHTVSNGFVTLPAPVMEILPQQYQATPVSPVPPGALFAYTYQPIPPASGDPLSYDEAKDLSNWAVSVPGLNVMMYQNAQSSMYIQRNKFLFPLEQAATVQTMPEFLYQTPEVKFTDPILPLLSYQQYDLRQLTPPGGNDIKSYVSNFFEELFYGASGQMKLTMTGSYSYSLVPSMPDMARTSLPINLLPSTTIQIDPAKPPALAMALTEQVAKWYADNQPTTTGAASMDFGLKFFSAGEPEQLLLAIDRLHWKVVSN</sequence>
<accession>A0A318JEP4</accession>
<evidence type="ECO:0008006" key="5">
    <source>
        <dbReference type="Google" id="ProtNLM"/>
    </source>
</evidence>
<keyword evidence="2" id="KW-0472">Membrane</keyword>
<organism evidence="3 4">
    <name type="scientific">Undibacterium pigrum</name>
    <dbReference type="NCBI Taxonomy" id="401470"/>
    <lineage>
        <taxon>Bacteria</taxon>
        <taxon>Pseudomonadati</taxon>
        <taxon>Pseudomonadota</taxon>
        <taxon>Betaproteobacteria</taxon>
        <taxon>Burkholderiales</taxon>
        <taxon>Oxalobacteraceae</taxon>
        <taxon>Undibacterium</taxon>
    </lineage>
</organism>
<evidence type="ECO:0000313" key="3">
    <source>
        <dbReference type="EMBL" id="PXX47036.1"/>
    </source>
</evidence>